<comment type="caution">
    <text evidence="1">The sequence shown here is derived from an EMBL/GenBank/DDBJ whole genome shotgun (WGS) entry which is preliminary data.</text>
</comment>
<evidence type="ECO:0000313" key="2">
    <source>
        <dbReference type="Proteomes" id="UP000192534"/>
    </source>
</evidence>
<accession>A0A1X0J010</accession>
<dbReference type="EMBL" id="MVIH01000003">
    <property type="protein sequence ID" value="ORB54906.1"/>
    <property type="molecule type" value="Genomic_DNA"/>
</dbReference>
<organism evidence="1 2">
    <name type="scientific">Mycolicibacterium rhodesiae</name>
    <name type="common">Mycobacterium rhodesiae</name>
    <dbReference type="NCBI Taxonomy" id="36814"/>
    <lineage>
        <taxon>Bacteria</taxon>
        <taxon>Bacillati</taxon>
        <taxon>Actinomycetota</taxon>
        <taxon>Actinomycetes</taxon>
        <taxon>Mycobacteriales</taxon>
        <taxon>Mycobacteriaceae</taxon>
        <taxon>Mycolicibacterium</taxon>
    </lineage>
</organism>
<dbReference type="Proteomes" id="UP000192534">
    <property type="component" value="Unassembled WGS sequence"/>
</dbReference>
<evidence type="ECO:0000313" key="1">
    <source>
        <dbReference type="EMBL" id="ORB54906.1"/>
    </source>
</evidence>
<sequence>MTSDHPHSPTVIASASTLITACGAGCQPCSTNPCSPTVRDIAKAPSEPSAATNATARNHAGPPSAIRIANATKTLVSTRNPGPMAGMYEYPCR</sequence>
<gene>
    <name evidence="1" type="ORF">BST42_08930</name>
</gene>
<protein>
    <submittedName>
        <fullName evidence="1">Uncharacterized protein</fullName>
    </submittedName>
</protein>
<reference evidence="1 2" key="1">
    <citation type="submission" date="2016-12" db="EMBL/GenBank/DDBJ databases">
        <title>The new phylogeny of genus Mycobacterium.</title>
        <authorList>
            <person name="Tortoli E."/>
            <person name="Trovato A."/>
            <person name="Cirillo D.M."/>
        </authorList>
    </citation>
    <scope>NUCLEOTIDE SEQUENCE [LARGE SCALE GENOMIC DNA]</scope>
    <source>
        <strain evidence="1 2">DSM 44223</strain>
    </source>
</reference>
<dbReference type="AlphaFoldDB" id="A0A1X0J010"/>
<name>A0A1X0J010_MYCRH</name>
<proteinExistence type="predicted"/>
<keyword evidence="2" id="KW-1185">Reference proteome</keyword>